<sequence length="106" mass="11951">MSVNPHYNGQKFTDKSLENVGLSVKCVLLTDKSSKIGSLSVNLSENLGLISCEKLFANRLHCSAFNLFQKKNGTFYRHHPGQKSYNDWFIFIISAPKMSSARKCSF</sequence>
<evidence type="ECO:0000313" key="2">
    <source>
        <dbReference type="Proteomes" id="UP000260790"/>
    </source>
</evidence>
<evidence type="ECO:0000313" key="1">
    <source>
        <dbReference type="EMBL" id="RGK48463.1"/>
    </source>
</evidence>
<dbReference type="EMBL" id="QSQR01000001">
    <property type="protein sequence ID" value="RGK48463.1"/>
    <property type="molecule type" value="Genomic_DNA"/>
</dbReference>
<dbReference type="AlphaFoldDB" id="A0A8B2Z7B9"/>
<organism evidence="1 2">
    <name type="scientific">Ligilactobacillus ruminis</name>
    <dbReference type="NCBI Taxonomy" id="1623"/>
    <lineage>
        <taxon>Bacteria</taxon>
        <taxon>Bacillati</taxon>
        <taxon>Bacillota</taxon>
        <taxon>Bacilli</taxon>
        <taxon>Lactobacillales</taxon>
        <taxon>Lactobacillaceae</taxon>
        <taxon>Ligilactobacillus</taxon>
    </lineage>
</organism>
<name>A0A8B2Z7B9_9LACO</name>
<reference evidence="1 2" key="1">
    <citation type="submission" date="2018-08" db="EMBL/GenBank/DDBJ databases">
        <title>A genome reference for cultivated species of the human gut microbiota.</title>
        <authorList>
            <person name="Zou Y."/>
            <person name="Xue W."/>
            <person name="Luo G."/>
        </authorList>
    </citation>
    <scope>NUCLEOTIDE SEQUENCE [LARGE SCALE GENOMIC DNA]</scope>
    <source>
        <strain evidence="1 2">TF10-9AT</strain>
    </source>
</reference>
<accession>A0A8B2Z7B9</accession>
<protein>
    <submittedName>
        <fullName evidence="1">Uncharacterized protein</fullName>
    </submittedName>
</protein>
<gene>
    <name evidence="1" type="ORF">DXD09_01705</name>
</gene>
<comment type="caution">
    <text evidence="1">The sequence shown here is derived from an EMBL/GenBank/DDBJ whole genome shotgun (WGS) entry which is preliminary data.</text>
</comment>
<proteinExistence type="predicted"/>
<dbReference type="Proteomes" id="UP000260790">
    <property type="component" value="Unassembled WGS sequence"/>
</dbReference>